<feature type="compositionally biased region" description="Polar residues" evidence="2">
    <location>
        <begin position="727"/>
        <end position="739"/>
    </location>
</feature>
<dbReference type="InterPro" id="IPR011333">
    <property type="entry name" value="SKP1/BTB/POZ_sf"/>
</dbReference>
<feature type="domain" description="BTB" evidence="3">
    <location>
        <begin position="535"/>
        <end position="640"/>
    </location>
</feature>
<dbReference type="EMBL" id="JALJOQ010000175">
    <property type="protein sequence ID" value="KAK9791580.1"/>
    <property type="molecule type" value="Genomic_DNA"/>
</dbReference>
<protein>
    <recommendedName>
        <fullName evidence="3">BTB domain-containing protein</fullName>
    </recommendedName>
</protein>
<accession>A0AAW1NRJ9</accession>
<proteinExistence type="predicted"/>
<dbReference type="InterPro" id="IPR011989">
    <property type="entry name" value="ARM-like"/>
</dbReference>
<keyword evidence="5" id="KW-1185">Reference proteome</keyword>
<dbReference type="SUPFAM" id="SSF54695">
    <property type="entry name" value="POZ domain"/>
    <property type="match status" value="1"/>
</dbReference>
<organism evidence="4 5">
    <name type="scientific">Symbiochloris irregularis</name>
    <dbReference type="NCBI Taxonomy" id="706552"/>
    <lineage>
        <taxon>Eukaryota</taxon>
        <taxon>Viridiplantae</taxon>
        <taxon>Chlorophyta</taxon>
        <taxon>core chlorophytes</taxon>
        <taxon>Trebouxiophyceae</taxon>
        <taxon>Trebouxiales</taxon>
        <taxon>Trebouxiaceae</taxon>
        <taxon>Symbiochloris</taxon>
    </lineage>
</organism>
<evidence type="ECO:0000313" key="5">
    <source>
        <dbReference type="Proteomes" id="UP001465755"/>
    </source>
</evidence>
<evidence type="ECO:0000313" key="4">
    <source>
        <dbReference type="EMBL" id="KAK9791580.1"/>
    </source>
</evidence>
<feature type="region of interest" description="Disordered" evidence="2">
    <location>
        <begin position="487"/>
        <end position="534"/>
    </location>
</feature>
<reference evidence="4 5" key="1">
    <citation type="journal article" date="2024" name="Nat. Commun.">
        <title>Phylogenomics reveals the evolutionary origins of lichenization in chlorophyte algae.</title>
        <authorList>
            <person name="Puginier C."/>
            <person name="Libourel C."/>
            <person name="Otte J."/>
            <person name="Skaloud P."/>
            <person name="Haon M."/>
            <person name="Grisel S."/>
            <person name="Petersen M."/>
            <person name="Berrin J.G."/>
            <person name="Delaux P.M."/>
            <person name="Dal Grande F."/>
            <person name="Keller J."/>
        </authorList>
    </citation>
    <scope>NUCLEOTIDE SEQUENCE [LARGE SCALE GENOMIC DNA]</scope>
    <source>
        <strain evidence="4 5">SAG 2036</strain>
    </source>
</reference>
<gene>
    <name evidence="4" type="ORF">WJX73_001284</name>
</gene>
<dbReference type="Pfam" id="PF00651">
    <property type="entry name" value="BTB"/>
    <property type="match status" value="1"/>
</dbReference>
<feature type="compositionally biased region" description="Polar residues" evidence="2">
    <location>
        <begin position="501"/>
        <end position="522"/>
    </location>
</feature>
<dbReference type="Gene3D" id="3.30.710.10">
    <property type="entry name" value="Potassium Channel Kv1.1, Chain A"/>
    <property type="match status" value="1"/>
</dbReference>
<comment type="caution">
    <text evidence="4">The sequence shown here is derived from an EMBL/GenBank/DDBJ whole genome shotgun (WGS) entry which is preliminary data.</text>
</comment>
<evidence type="ECO:0000259" key="3">
    <source>
        <dbReference type="Pfam" id="PF00651"/>
    </source>
</evidence>
<dbReference type="SUPFAM" id="SSF48371">
    <property type="entry name" value="ARM repeat"/>
    <property type="match status" value="1"/>
</dbReference>
<evidence type="ECO:0000256" key="1">
    <source>
        <dbReference type="ARBA" id="ARBA00004906"/>
    </source>
</evidence>
<evidence type="ECO:0000256" key="2">
    <source>
        <dbReference type="SAM" id="MobiDB-lite"/>
    </source>
</evidence>
<feature type="region of interest" description="Disordered" evidence="2">
    <location>
        <begin position="724"/>
        <end position="806"/>
    </location>
</feature>
<comment type="pathway">
    <text evidence="1">Protein modification; protein ubiquitination.</text>
</comment>
<sequence length="806" mass="84102">MAAAKAEHQELVQQGVEHIVTALLADLGSQDQVRQSQALQALDGLTKRSSADGKGSLAAVQRTFCDGAGFPKLVAVLDAARPASPGAGAAEPDGASKLAAKQAVTALQALTRNSAESRHAAVLAGAVPALCTALGEGSKDAPPLCLAVITVLHTLIASDDSGHSTSELFAAGGIHVVVRLLAWALQSGGMEEVEREDWCREIVALLLPLTKRSHVISRALAENLSTLAHLLTTSHDPLTLSVGLDILEEMLARSDGRHAAALMAREGILAALVQLLHVKGLGSKAVLVLTALSAEKTILGGLRALLRPLDLAAITQITLAAARADDLDGAAPRQLLGALVRGDESACVLAGLTQARCLGPCLALPSLRPFIIDAALSDCGVTVLHNMPAACRGEAAMAAAHLLRHLPDYAPLLLQPHVLPSLVDALLAQAKHSNGHTEAVDAIEAIHSALEEHSFRATEAIPVQPPASPAGVSLVENGNKRSMRQMPSGLVRDRMQALARSHSSVPPASPSQGSSPTVTQSLEGPIPEGAPMSQDSRSFATVTFSVAGKELYALAWVVEAASPAIARTLAGIEDVDSIVIAVPDVPTVPSEALYGLFAQALEFAYTGELKVDADGVLLLWPLAAALQMEQLQEQCEALLQGVMGRSDHMLATALRLAELHGSTGRDLVLTQQLSALRVSRANQAVHRQMSSAPFALPRVGSLLAGDFLSKLSFDAWTDVDSGRFRRSNSVRSGSATPTSPHRAGSFAMPDAPHRLGSFSVPDAESTPASPLQKDFGSVGWQENGHGKALPGRVSRPSRLSVTADLE</sequence>
<dbReference type="InterPro" id="IPR016024">
    <property type="entry name" value="ARM-type_fold"/>
</dbReference>
<dbReference type="AlphaFoldDB" id="A0AAW1NRJ9"/>
<dbReference type="Gene3D" id="1.25.10.10">
    <property type="entry name" value="Leucine-rich Repeat Variant"/>
    <property type="match status" value="1"/>
</dbReference>
<dbReference type="InterPro" id="IPR000210">
    <property type="entry name" value="BTB/POZ_dom"/>
</dbReference>
<name>A0AAW1NRJ9_9CHLO</name>
<dbReference type="Proteomes" id="UP001465755">
    <property type="component" value="Unassembled WGS sequence"/>
</dbReference>